<keyword evidence="3 7" id="KW-0812">Transmembrane</keyword>
<dbReference type="Proteomes" id="UP001138780">
    <property type="component" value="Unassembled WGS sequence"/>
</dbReference>
<dbReference type="InterPro" id="IPR007168">
    <property type="entry name" value="Phageshock_PspC_N"/>
</dbReference>
<name>A0A9X0WMS2_9STRE</name>
<feature type="region of interest" description="Disordered" evidence="6">
    <location>
        <begin position="66"/>
        <end position="91"/>
    </location>
</feature>
<evidence type="ECO:0000259" key="8">
    <source>
        <dbReference type="Pfam" id="PF04024"/>
    </source>
</evidence>
<evidence type="ECO:0000256" key="7">
    <source>
        <dbReference type="SAM" id="Phobius"/>
    </source>
</evidence>
<evidence type="ECO:0000313" key="11">
    <source>
        <dbReference type="Proteomes" id="UP000676511"/>
    </source>
</evidence>
<evidence type="ECO:0000313" key="9">
    <source>
        <dbReference type="EMBL" id="MBK4779610.1"/>
    </source>
</evidence>
<accession>A0A9X0WMS2</accession>
<dbReference type="EMBL" id="MRXX01000006">
    <property type="protein sequence ID" value="MBK4779610.1"/>
    <property type="molecule type" value="Genomic_DNA"/>
</dbReference>
<evidence type="ECO:0000256" key="3">
    <source>
        <dbReference type="ARBA" id="ARBA00022692"/>
    </source>
</evidence>
<evidence type="ECO:0000256" key="6">
    <source>
        <dbReference type="SAM" id="MobiDB-lite"/>
    </source>
</evidence>
<reference evidence="10 11" key="2">
    <citation type="submission" date="2021-03" db="EMBL/GenBank/DDBJ databases">
        <title>Human Oral Microbial Genomes.</title>
        <authorList>
            <person name="Johnston C.D."/>
            <person name="Chen T."/>
            <person name="Dewhirst F.E."/>
        </authorList>
    </citation>
    <scope>NUCLEOTIDE SEQUENCE [LARGE SCALE GENOMIC DNA]</scope>
    <source>
        <strain evidence="10 11">CCUG 66490</strain>
    </source>
</reference>
<evidence type="ECO:0000313" key="12">
    <source>
        <dbReference type="Proteomes" id="UP001138780"/>
    </source>
</evidence>
<dbReference type="PANTHER" id="PTHR33885">
    <property type="entry name" value="PHAGE SHOCK PROTEIN C"/>
    <property type="match status" value="1"/>
</dbReference>
<gene>
    <name evidence="9" type="ORF">BTU61_05260</name>
    <name evidence="10" type="ORF">J4854_07560</name>
</gene>
<proteinExistence type="predicted"/>
<dbReference type="RefSeq" id="WP_200772639.1">
    <property type="nucleotide sequence ID" value="NZ_CP072329.1"/>
</dbReference>
<keyword evidence="5 7" id="KW-0472">Membrane</keyword>
<evidence type="ECO:0000313" key="10">
    <source>
        <dbReference type="EMBL" id="QUB38397.1"/>
    </source>
</evidence>
<evidence type="ECO:0000256" key="2">
    <source>
        <dbReference type="ARBA" id="ARBA00022475"/>
    </source>
</evidence>
<comment type="subcellular location">
    <subcellularLocation>
        <location evidence="1">Cell membrane</location>
        <topology evidence="1">Single-pass membrane protein</topology>
    </subcellularLocation>
</comment>
<sequence length="91" mass="10728">MKSSFYKLKHRRLVSGVLAGLADKFDISVALLRFLFILFIFSSAFWAVVIYFLLDAILPYKEEEEQVRYGNGPRRRKEAEPIYDQTDKPFF</sequence>
<feature type="compositionally biased region" description="Basic and acidic residues" evidence="6">
    <location>
        <begin position="77"/>
        <end position="91"/>
    </location>
</feature>
<reference evidence="9" key="1">
    <citation type="submission" date="2016-12" db="EMBL/GenBank/DDBJ databases">
        <title>Draft genome of Streptococcus lactarius CCUG 66490T type strain.</title>
        <authorList>
            <person name="Salva-Serra F."/>
            <person name="Engstrom-Jakobsson H."/>
            <person name="Thorell K."/>
            <person name="Gomila M."/>
            <person name="Gonzales-Siles L."/>
            <person name="Busquets A."/>
            <person name="Jaen-Luchoro D."/>
            <person name="Karlsson R."/>
            <person name="Kristiansson E."/>
            <person name="Moore E."/>
        </authorList>
    </citation>
    <scope>NUCLEOTIDE SEQUENCE</scope>
    <source>
        <strain evidence="9">CCUG 66490</strain>
    </source>
</reference>
<feature type="domain" description="Phage shock protein PspC N-terminal" evidence="8">
    <location>
        <begin position="5"/>
        <end position="60"/>
    </location>
</feature>
<keyword evidence="4 7" id="KW-1133">Transmembrane helix</keyword>
<keyword evidence="11" id="KW-1185">Reference proteome</keyword>
<evidence type="ECO:0000256" key="5">
    <source>
        <dbReference type="ARBA" id="ARBA00023136"/>
    </source>
</evidence>
<evidence type="ECO:0000256" key="1">
    <source>
        <dbReference type="ARBA" id="ARBA00004162"/>
    </source>
</evidence>
<feature type="transmembrane region" description="Helical" evidence="7">
    <location>
        <begin position="34"/>
        <end position="54"/>
    </location>
</feature>
<evidence type="ECO:0000256" key="4">
    <source>
        <dbReference type="ARBA" id="ARBA00022989"/>
    </source>
</evidence>
<dbReference type="InterPro" id="IPR052027">
    <property type="entry name" value="PspC"/>
</dbReference>
<organism evidence="9 12">
    <name type="scientific">Streptococcus lactarius</name>
    <dbReference type="NCBI Taxonomy" id="684066"/>
    <lineage>
        <taxon>Bacteria</taxon>
        <taxon>Bacillati</taxon>
        <taxon>Bacillota</taxon>
        <taxon>Bacilli</taxon>
        <taxon>Lactobacillales</taxon>
        <taxon>Streptococcaceae</taxon>
        <taxon>Streptococcus</taxon>
    </lineage>
</organism>
<dbReference type="EMBL" id="CP072329">
    <property type="protein sequence ID" value="QUB38397.1"/>
    <property type="molecule type" value="Genomic_DNA"/>
</dbReference>
<dbReference type="GO" id="GO:0005886">
    <property type="term" value="C:plasma membrane"/>
    <property type="evidence" value="ECO:0007669"/>
    <property type="project" value="UniProtKB-SubCell"/>
</dbReference>
<dbReference type="PANTHER" id="PTHR33885:SF3">
    <property type="entry name" value="PHAGE SHOCK PROTEIN C"/>
    <property type="match status" value="1"/>
</dbReference>
<dbReference type="Proteomes" id="UP000676511">
    <property type="component" value="Chromosome"/>
</dbReference>
<protein>
    <submittedName>
        <fullName evidence="10">PspC domain-containing protein</fullName>
    </submittedName>
</protein>
<dbReference type="Pfam" id="PF04024">
    <property type="entry name" value="PspC"/>
    <property type="match status" value="1"/>
</dbReference>
<keyword evidence="2" id="KW-1003">Cell membrane</keyword>
<dbReference type="AlphaFoldDB" id="A0A9X0WMS2"/>